<dbReference type="SUPFAM" id="SSF47090">
    <property type="entry name" value="PGBD-like"/>
    <property type="match status" value="1"/>
</dbReference>
<dbReference type="EMBL" id="JAAKZW010000020">
    <property type="protein sequence ID" value="NGO75779.1"/>
    <property type="molecule type" value="Genomic_DNA"/>
</dbReference>
<dbReference type="InterPro" id="IPR006311">
    <property type="entry name" value="TAT_signal"/>
</dbReference>
<comment type="caution">
    <text evidence="3">The sequence shown here is derived from an EMBL/GenBank/DDBJ whole genome shotgun (WGS) entry which is preliminary data.</text>
</comment>
<protein>
    <submittedName>
        <fullName evidence="3">Peptidoglycan-binding protein</fullName>
    </submittedName>
</protein>
<keyword evidence="4" id="KW-1185">Reference proteome</keyword>
<reference evidence="3 4" key="1">
    <citation type="submission" date="2020-02" db="EMBL/GenBank/DDBJ databases">
        <title>Whole-genome analyses of novel actinobacteria.</title>
        <authorList>
            <person name="Sahin N."/>
            <person name="Tokatli A."/>
        </authorList>
    </citation>
    <scope>NUCLEOTIDE SEQUENCE [LARGE SCALE GENOMIC DNA]</scope>
    <source>
        <strain evidence="3 4">YC504</strain>
    </source>
</reference>
<dbReference type="PROSITE" id="PS51318">
    <property type="entry name" value="TAT"/>
    <property type="match status" value="1"/>
</dbReference>
<name>A0A6G4XE11_9ACTN</name>
<evidence type="ECO:0000259" key="2">
    <source>
        <dbReference type="Pfam" id="PF01471"/>
    </source>
</evidence>
<dbReference type="InterPro" id="IPR002477">
    <property type="entry name" value="Peptidoglycan-bd-like"/>
</dbReference>
<feature type="domain" description="Peptidoglycan binding-like" evidence="2">
    <location>
        <begin position="88"/>
        <end position="124"/>
    </location>
</feature>
<evidence type="ECO:0000313" key="4">
    <source>
        <dbReference type="Proteomes" id="UP000481109"/>
    </source>
</evidence>
<feature type="chain" id="PRO_5038554553" evidence="1">
    <location>
        <begin position="28"/>
        <end position="195"/>
    </location>
</feature>
<dbReference type="Proteomes" id="UP000481109">
    <property type="component" value="Unassembled WGS sequence"/>
</dbReference>
<evidence type="ECO:0000256" key="1">
    <source>
        <dbReference type="SAM" id="SignalP"/>
    </source>
</evidence>
<keyword evidence="1" id="KW-0732">Signal</keyword>
<evidence type="ECO:0000313" key="3">
    <source>
        <dbReference type="EMBL" id="NGO75779.1"/>
    </source>
</evidence>
<dbReference type="InterPro" id="IPR036365">
    <property type="entry name" value="PGBD-like_sf"/>
</dbReference>
<sequence>MSLPTTRTRLGALAVAALAASALTVSASPASAAASDGWISGAGSVYDDFGDEGTLSTTSYESSNAACLWQQILWAEGVHESDGTIFDKEDADGHFGANTVHATKQLQKRWGLTADGIVGKNTLGKVDTKREQIGGEWTGRLLHAATNSDALYRTELRYYGKSHTLTFYRTDTGKYYFQTYNVGFAYAAYGHNSCD</sequence>
<organism evidence="3 4">
    <name type="scientific">Streptomyces mesophilus</name>
    <dbReference type="NCBI Taxonomy" id="1775132"/>
    <lineage>
        <taxon>Bacteria</taxon>
        <taxon>Bacillati</taxon>
        <taxon>Actinomycetota</taxon>
        <taxon>Actinomycetes</taxon>
        <taxon>Kitasatosporales</taxon>
        <taxon>Streptomycetaceae</taxon>
        <taxon>Streptomyces</taxon>
    </lineage>
</organism>
<accession>A0A6G4XE11</accession>
<proteinExistence type="predicted"/>
<dbReference type="AlphaFoldDB" id="A0A6G4XE11"/>
<gene>
    <name evidence="3" type="ORF">G6045_08845</name>
</gene>
<dbReference type="Pfam" id="PF01471">
    <property type="entry name" value="PG_binding_1"/>
    <property type="match status" value="1"/>
</dbReference>
<feature type="signal peptide" evidence="1">
    <location>
        <begin position="1"/>
        <end position="27"/>
    </location>
</feature>
<dbReference type="RefSeq" id="WP_165331293.1">
    <property type="nucleotide sequence ID" value="NZ_JAAKZW010000020.1"/>
</dbReference>
<dbReference type="Gene3D" id="1.10.101.10">
    <property type="entry name" value="PGBD-like superfamily/PGBD"/>
    <property type="match status" value="1"/>
</dbReference>
<dbReference type="InterPro" id="IPR036366">
    <property type="entry name" value="PGBDSf"/>
</dbReference>